<dbReference type="PANTHER" id="PTHR40278">
    <property type="entry name" value="DNA UTILIZATION PROTEIN HOFN"/>
    <property type="match status" value="1"/>
</dbReference>
<comment type="caution">
    <text evidence="3">The sequence shown here is derived from an EMBL/GenBank/DDBJ whole genome shotgun (WGS) entry which is preliminary data.</text>
</comment>
<name>A4CEN2_9GAMM</name>
<evidence type="ECO:0000313" key="4">
    <source>
        <dbReference type="Proteomes" id="UP000006201"/>
    </source>
</evidence>
<dbReference type="eggNOG" id="COG3166">
    <property type="taxonomic scope" value="Bacteria"/>
</dbReference>
<dbReference type="HOGENOM" id="CLU_081304_1_2_6"/>
<dbReference type="OrthoDB" id="5296173at2"/>
<dbReference type="InterPro" id="IPR007813">
    <property type="entry name" value="PilN"/>
</dbReference>
<dbReference type="EMBL" id="AAOH01000009">
    <property type="protein sequence ID" value="EAR26761.1"/>
    <property type="molecule type" value="Genomic_DNA"/>
</dbReference>
<evidence type="ECO:0000313" key="3">
    <source>
        <dbReference type="EMBL" id="EAR26761.1"/>
    </source>
</evidence>
<dbReference type="Proteomes" id="UP000006201">
    <property type="component" value="Unassembled WGS sequence"/>
</dbReference>
<keyword evidence="4" id="KW-1185">Reference proteome</keyword>
<accession>A4CEN2</accession>
<dbReference type="GO" id="GO:0043683">
    <property type="term" value="P:type IV pilus assembly"/>
    <property type="evidence" value="ECO:0007669"/>
    <property type="project" value="TreeGrafter"/>
</dbReference>
<dbReference type="STRING" id="87626.PTD2_16491"/>
<keyword evidence="2" id="KW-0472">Membrane</keyword>
<dbReference type="AlphaFoldDB" id="A4CEN2"/>
<sequence length="188" mass="21693">MPHINLLPWREASRKEAQKQYLSILFLVTLVSFGSMFVISMVYSSMKEGQNLRNGFLTAEIVVLDRRIAEIKELDKKKESLQQRMRLIEELQSSRNLGTQIMDELAKMVPSGVYLTSLERKDRALQIVGKSESNNRLSSMLRQLEGSYLFEKPVMQDIVAVEKQSRLLSDFKMQFSVKPFEEIGEANK</sequence>
<proteinExistence type="predicted"/>
<dbReference type="Pfam" id="PF05137">
    <property type="entry name" value="PilN"/>
    <property type="match status" value="1"/>
</dbReference>
<keyword evidence="2" id="KW-1133">Transmembrane helix</keyword>
<dbReference type="RefSeq" id="WP_009840542.1">
    <property type="nucleotide sequence ID" value="NZ_CH959302.1"/>
</dbReference>
<gene>
    <name evidence="3" type="ORF">PTD2_16491</name>
</gene>
<keyword evidence="2" id="KW-0812">Transmembrane</keyword>
<keyword evidence="1" id="KW-0175">Coiled coil</keyword>
<organism evidence="3 4">
    <name type="scientific">Pseudoalteromonas tunicata D2</name>
    <dbReference type="NCBI Taxonomy" id="87626"/>
    <lineage>
        <taxon>Bacteria</taxon>
        <taxon>Pseudomonadati</taxon>
        <taxon>Pseudomonadota</taxon>
        <taxon>Gammaproteobacteria</taxon>
        <taxon>Alteromonadales</taxon>
        <taxon>Pseudoalteromonadaceae</taxon>
        <taxon>Pseudoalteromonas</taxon>
    </lineage>
</organism>
<feature type="coiled-coil region" evidence="1">
    <location>
        <begin position="64"/>
        <end position="91"/>
    </location>
</feature>
<dbReference type="PANTHER" id="PTHR40278:SF2">
    <property type="entry name" value="TYPE IV PILUS INNER MEMBRANE COMPONENT PILN"/>
    <property type="match status" value="1"/>
</dbReference>
<dbReference type="GO" id="GO:0043107">
    <property type="term" value="P:type IV pilus-dependent motility"/>
    <property type="evidence" value="ECO:0007669"/>
    <property type="project" value="TreeGrafter"/>
</dbReference>
<protein>
    <submittedName>
        <fullName evidence="3">Putative Type IV pilus biogenesis protein PilN</fullName>
    </submittedName>
</protein>
<evidence type="ECO:0000256" key="2">
    <source>
        <dbReference type="SAM" id="Phobius"/>
    </source>
</evidence>
<evidence type="ECO:0000256" key="1">
    <source>
        <dbReference type="SAM" id="Coils"/>
    </source>
</evidence>
<reference evidence="3 4" key="1">
    <citation type="submission" date="2006-02" db="EMBL/GenBank/DDBJ databases">
        <authorList>
            <person name="Moran M.A."/>
            <person name="Kjelleberg S."/>
            <person name="Egan S."/>
            <person name="Saunders N."/>
            <person name="Thomas T."/>
            <person name="Ferriera S."/>
            <person name="Johnson J."/>
            <person name="Kravitz S."/>
            <person name="Halpern A."/>
            <person name="Remington K."/>
            <person name="Beeson K."/>
            <person name="Tran B."/>
            <person name="Rogers Y.-H."/>
            <person name="Friedman R."/>
            <person name="Venter J.C."/>
        </authorList>
    </citation>
    <scope>NUCLEOTIDE SEQUENCE [LARGE SCALE GENOMIC DNA]</scope>
    <source>
        <strain evidence="3 4">D2</strain>
    </source>
</reference>
<dbReference type="InterPro" id="IPR052534">
    <property type="entry name" value="Extracell_DNA_Util/SecSys_Comp"/>
</dbReference>
<feature type="transmembrane region" description="Helical" evidence="2">
    <location>
        <begin position="21"/>
        <end position="43"/>
    </location>
</feature>